<dbReference type="Pfam" id="PF00534">
    <property type="entry name" value="Glycos_transf_1"/>
    <property type="match status" value="1"/>
</dbReference>
<dbReference type="AlphaFoldDB" id="F2NRQ2"/>
<dbReference type="GO" id="GO:0016757">
    <property type="term" value="F:glycosyltransferase activity"/>
    <property type="evidence" value="ECO:0007669"/>
    <property type="project" value="InterPro"/>
</dbReference>
<evidence type="ECO:0000256" key="1">
    <source>
        <dbReference type="ARBA" id="ARBA00022679"/>
    </source>
</evidence>
<dbReference type="Proteomes" id="UP000006852">
    <property type="component" value="Chromosome"/>
</dbReference>
<keyword evidence="1 4" id="KW-0808">Transferase</keyword>
<dbReference type="InterPro" id="IPR001296">
    <property type="entry name" value="Glyco_trans_1"/>
</dbReference>
<evidence type="ECO:0000313" key="5">
    <source>
        <dbReference type="Proteomes" id="UP000006852"/>
    </source>
</evidence>
<dbReference type="PANTHER" id="PTHR46401:SF2">
    <property type="entry name" value="GLYCOSYLTRANSFERASE WBBK-RELATED"/>
    <property type="match status" value="1"/>
</dbReference>
<evidence type="ECO:0000313" key="4">
    <source>
        <dbReference type="EMBL" id="AEB13870.1"/>
    </source>
</evidence>
<name>F2NRQ2_TRES6</name>
<dbReference type="RefSeq" id="WP_013701162.1">
    <property type="nucleotide sequence ID" value="NC_015385.1"/>
</dbReference>
<sequence>MKIIFAHLLNNFTGSPKVLSLLLKSLSNDKNIKISLLTSKTDGILNDISNVEYHDNFYRWHENKILRVFQFVLAQTRNFFFILFADFDILYMNTVVPFGAALAARLRGKKIIYHIHEVYINPGFLKRLYTKVMKKCASVAICVSNYVQEHTDFLPSVVVYNPIEFSPLPENLDEYLNEKLKRKIIFMPTSLKEYKGVFQFVELARKNIDYNFVLLCSTELSEMQKFFAKIDLPGNLTLVGKQKSLEKFYREAAVSMNLSLYDKFIETFGLTVLESFDALVPAVAPAYGGPKEIIENEKNGFLINPYNLDEVSECIKRITSSFDIYKTFALNAKNRAKDFSEEKFLHGIKKVIEEVYEVKK</sequence>
<dbReference type="Gene3D" id="3.40.50.2000">
    <property type="entry name" value="Glycogen Phosphorylase B"/>
    <property type="match status" value="2"/>
</dbReference>
<feature type="domain" description="Glycosyltransferase subfamily 4-like N-terminal" evidence="3">
    <location>
        <begin position="28"/>
        <end position="163"/>
    </location>
</feature>
<dbReference type="GeneID" id="302998117"/>
<dbReference type="EMBL" id="CP002631">
    <property type="protein sequence ID" value="AEB13870.1"/>
    <property type="molecule type" value="Genomic_DNA"/>
</dbReference>
<dbReference type="GO" id="GO:0009103">
    <property type="term" value="P:lipopolysaccharide biosynthetic process"/>
    <property type="evidence" value="ECO:0007669"/>
    <property type="project" value="TreeGrafter"/>
</dbReference>
<dbReference type="CDD" id="cd03801">
    <property type="entry name" value="GT4_PimA-like"/>
    <property type="match status" value="1"/>
</dbReference>
<dbReference type="PANTHER" id="PTHR46401">
    <property type="entry name" value="GLYCOSYLTRANSFERASE WBBK-RELATED"/>
    <property type="match status" value="1"/>
</dbReference>
<dbReference type="STRING" id="869209.Tresu_0950"/>
<feature type="domain" description="Glycosyl transferase family 1" evidence="2">
    <location>
        <begin position="175"/>
        <end position="334"/>
    </location>
</feature>
<keyword evidence="5" id="KW-1185">Reference proteome</keyword>
<reference evidence="5" key="2">
    <citation type="submission" date="2011-04" db="EMBL/GenBank/DDBJ databases">
        <title>The complete genome of chromosome of Treponema succinifaciens DSM 2489.</title>
        <authorList>
            <person name="Lucas S."/>
            <person name="Copeland A."/>
            <person name="Lapidus A."/>
            <person name="Bruce D."/>
            <person name="Goodwin L."/>
            <person name="Pitluck S."/>
            <person name="Peters L."/>
            <person name="Kyrpides N."/>
            <person name="Mavromatis K."/>
            <person name="Ivanova N."/>
            <person name="Ovchinnikova G."/>
            <person name="Teshima H."/>
            <person name="Detter J.C."/>
            <person name="Tapia R."/>
            <person name="Han C."/>
            <person name="Land M."/>
            <person name="Hauser L."/>
            <person name="Markowitz V."/>
            <person name="Cheng J.-F."/>
            <person name="Hugenholtz P."/>
            <person name="Woyke T."/>
            <person name="Wu D."/>
            <person name="Gronow S."/>
            <person name="Wellnitz S."/>
            <person name="Brambilla E."/>
            <person name="Klenk H.-P."/>
            <person name="Eisen J.A."/>
        </authorList>
    </citation>
    <scope>NUCLEOTIDE SEQUENCE [LARGE SCALE GENOMIC DNA]</scope>
    <source>
        <strain evidence="5">ATCC 33096 / DSM 2489 / 6091</strain>
    </source>
</reference>
<dbReference type="HOGENOM" id="CLU_771017_0_0_12"/>
<reference evidence="4 5" key="1">
    <citation type="journal article" date="2011" name="Stand. Genomic Sci.">
        <title>Complete genome sequence of Treponema succinifaciens type strain (6091).</title>
        <authorList>
            <person name="Han C."/>
            <person name="Gronow S."/>
            <person name="Teshima H."/>
            <person name="Lapidus A."/>
            <person name="Nolan M."/>
            <person name="Lucas S."/>
            <person name="Hammon N."/>
            <person name="Deshpande S."/>
            <person name="Cheng J.F."/>
            <person name="Zeytun A."/>
            <person name="Tapia R."/>
            <person name="Goodwin L."/>
            <person name="Pitluck S."/>
            <person name="Liolios K."/>
            <person name="Pagani I."/>
            <person name="Ivanova N."/>
            <person name="Mavromatis K."/>
            <person name="Mikhailova N."/>
            <person name="Huntemann M."/>
            <person name="Pati A."/>
            <person name="Chen A."/>
            <person name="Palaniappan K."/>
            <person name="Land M."/>
            <person name="Hauser L."/>
            <person name="Brambilla E.M."/>
            <person name="Rohde M."/>
            <person name="Goker M."/>
            <person name="Woyke T."/>
            <person name="Bristow J."/>
            <person name="Eisen J.A."/>
            <person name="Markowitz V."/>
            <person name="Hugenholtz P."/>
            <person name="Kyrpides N.C."/>
            <person name="Klenk H.P."/>
            <person name="Detter J.C."/>
        </authorList>
    </citation>
    <scope>NUCLEOTIDE SEQUENCE [LARGE SCALE GENOMIC DNA]</scope>
    <source>
        <strain evidence="5">ATCC 33096 / DSM 2489 / 6091</strain>
    </source>
</reference>
<proteinExistence type="predicted"/>
<organism evidence="4 5">
    <name type="scientific">Treponema succinifaciens (strain ATCC 33096 / DSM 2489 / 6091)</name>
    <dbReference type="NCBI Taxonomy" id="869209"/>
    <lineage>
        <taxon>Bacteria</taxon>
        <taxon>Pseudomonadati</taxon>
        <taxon>Spirochaetota</taxon>
        <taxon>Spirochaetia</taxon>
        <taxon>Spirochaetales</taxon>
        <taxon>Treponemataceae</taxon>
        <taxon>Treponema</taxon>
    </lineage>
</organism>
<dbReference type="InterPro" id="IPR028098">
    <property type="entry name" value="Glyco_trans_4-like_N"/>
</dbReference>
<accession>F2NRQ2</accession>
<dbReference type="Pfam" id="PF13439">
    <property type="entry name" value="Glyco_transf_4"/>
    <property type="match status" value="1"/>
</dbReference>
<dbReference type="KEGG" id="tsu:Tresu_0950"/>
<gene>
    <name evidence="4" type="ordered locus">Tresu_0950</name>
</gene>
<evidence type="ECO:0000259" key="3">
    <source>
        <dbReference type="Pfam" id="PF13439"/>
    </source>
</evidence>
<dbReference type="eggNOG" id="COG0438">
    <property type="taxonomic scope" value="Bacteria"/>
</dbReference>
<protein>
    <submittedName>
        <fullName evidence="4">Glycosyl transferase group 1</fullName>
    </submittedName>
</protein>
<dbReference type="SUPFAM" id="SSF53756">
    <property type="entry name" value="UDP-Glycosyltransferase/glycogen phosphorylase"/>
    <property type="match status" value="1"/>
</dbReference>
<evidence type="ECO:0000259" key="2">
    <source>
        <dbReference type="Pfam" id="PF00534"/>
    </source>
</evidence>